<accession>A0ABN6CJQ4</accession>
<evidence type="ECO:0000313" key="1">
    <source>
        <dbReference type="EMBL" id="BCJ45027.1"/>
    </source>
</evidence>
<proteinExistence type="predicted"/>
<evidence type="ECO:0000313" key="2">
    <source>
        <dbReference type="Proteomes" id="UP000676967"/>
    </source>
</evidence>
<organism evidence="1 2">
    <name type="scientific">Actinoplanes ianthinogenes</name>
    <dbReference type="NCBI Taxonomy" id="122358"/>
    <lineage>
        <taxon>Bacteria</taxon>
        <taxon>Bacillati</taxon>
        <taxon>Actinomycetota</taxon>
        <taxon>Actinomycetes</taxon>
        <taxon>Micromonosporales</taxon>
        <taxon>Micromonosporaceae</taxon>
        <taxon>Actinoplanes</taxon>
    </lineage>
</organism>
<reference evidence="1 2" key="1">
    <citation type="submission" date="2020-08" db="EMBL/GenBank/DDBJ databases">
        <title>Whole genome shotgun sequence of Actinoplanes ianthinogenes NBRC 13996.</title>
        <authorList>
            <person name="Komaki H."/>
            <person name="Tamura T."/>
        </authorList>
    </citation>
    <scope>NUCLEOTIDE SEQUENCE [LARGE SCALE GENOMIC DNA]</scope>
    <source>
        <strain evidence="1 2">NBRC 13996</strain>
    </source>
</reference>
<dbReference type="Proteomes" id="UP000676967">
    <property type="component" value="Chromosome"/>
</dbReference>
<keyword evidence="2" id="KW-1185">Reference proteome</keyword>
<name>A0ABN6CJQ4_9ACTN</name>
<protein>
    <submittedName>
        <fullName evidence="1">Uncharacterized protein</fullName>
    </submittedName>
</protein>
<sequence length="199" mass="22193">MPAPEIYLLPFKAARPDAYAELLGTNTAGMMNFDDHLAELQMHLREVAPLAVPRDQPELVGVQSWEDAAKEIRDLVGPHFFLTERAHKMLNNNPYPMPQRMLSFAAKLAKIAEDFRQSSGNLGGRLSDYAMEQYGIEIALFDSSLNSPSISLDGITLDTTPHVKVDDAKSPDKCGRIYFAIDKINLRIVVDHIGLHNYA</sequence>
<dbReference type="EMBL" id="AP023356">
    <property type="protein sequence ID" value="BCJ45027.1"/>
    <property type="molecule type" value="Genomic_DNA"/>
</dbReference>
<gene>
    <name evidence="1" type="ORF">Aiant_56840</name>
</gene>